<proteinExistence type="predicted"/>
<comment type="caution">
    <text evidence="1">The sequence shown here is derived from an EMBL/GenBank/DDBJ whole genome shotgun (WGS) entry which is preliminary data.</text>
</comment>
<keyword evidence="2" id="KW-1185">Reference proteome</keyword>
<gene>
    <name evidence="1" type="ORF">QAD02_006793</name>
</gene>
<sequence>MSDSFLYDLIAAGHKRLKYKTPKQITHECEHLGPKGFESITSEECDQLCRNLLNDMPGEISITSQGGVCLDNDCYCDWYQSFDFLQEEIKFSKTIEEVEETKRKLETKEKKRLDKKMKKGEYIRLQAEEGSCSRQSNQLEGVGGASCTKCLPRGREASE</sequence>
<name>A0ACC2N2N3_9HYME</name>
<evidence type="ECO:0000313" key="1">
    <source>
        <dbReference type="EMBL" id="KAJ8665131.1"/>
    </source>
</evidence>
<evidence type="ECO:0000313" key="2">
    <source>
        <dbReference type="Proteomes" id="UP001239111"/>
    </source>
</evidence>
<accession>A0ACC2N2N3</accession>
<dbReference type="Proteomes" id="UP001239111">
    <property type="component" value="Chromosome 4"/>
</dbReference>
<dbReference type="EMBL" id="CM056744">
    <property type="protein sequence ID" value="KAJ8665131.1"/>
    <property type="molecule type" value="Genomic_DNA"/>
</dbReference>
<protein>
    <submittedName>
        <fullName evidence="1">Uncharacterized protein</fullName>
    </submittedName>
</protein>
<organism evidence="1 2">
    <name type="scientific">Eretmocerus hayati</name>
    <dbReference type="NCBI Taxonomy" id="131215"/>
    <lineage>
        <taxon>Eukaryota</taxon>
        <taxon>Metazoa</taxon>
        <taxon>Ecdysozoa</taxon>
        <taxon>Arthropoda</taxon>
        <taxon>Hexapoda</taxon>
        <taxon>Insecta</taxon>
        <taxon>Pterygota</taxon>
        <taxon>Neoptera</taxon>
        <taxon>Endopterygota</taxon>
        <taxon>Hymenoptera</taxon>
        <taxon>Apocrita</taxon>
        <taxon>Proctotrupomorpha</taxon>
        <taxon>Chalcidoidea</taxon>
        <taxon>Aphelinidae</taxon>
        <taxon>Aphelininae</taxon>
        <taxon>Eretmocerus</taxon>
    </lineage>
</organism>
<reference evidence="1" key="1">
    <citation type="submission" date="2023-04" db="EMBL/GenBank/DDBJ databases">
        <title>A chromosome-level genome assembly of the parasitoid wasp Eretmocerus hayati.</title>
        <authorList>
            <person name="Zhong Y."/>
            <person name="Liu S."/>
            <person name="Liu Y."/>
        </authorList>
    </citation>
    <scope>NUCLEOTIDE SEQUENCE</scope>
    <source>
        <strain evidence="1">ZJU_SS_LIU_2023</strain>
    </source>
</reference>